<keyword evidence="1" id="KW-0472">Membrane</keyword>
<comment type="caution">
    <text evidence="2">The sequence shown here is derived from an EMBL/GenBank/DDBJ whole genome shotgun (WGS) entry which is preliminary data.</text>
</comment>
<dbReference type="EMBL" id="BMZG01000005">
    <property type="protein sequence ID" value="GHA72641.1"/>
    <property type="molecule type" value="Genomic_DNA"/>
</dbReference>
<organism evidence="2 3">
    <name type="scientific">Formosimonas limnophila</name>
    <dbReference type="NCBI Taxonomy" id="1384487"/>
    <lineage>
        <taxon>Bacteria</taxon>
        <taxon>Pseudomonadati</taxon>
        <taxon>Pseudomonadota</taxon>
        <taxon>Betaproteobacteria</taxon>
        <taxon>Burkholderiales</taxon>
        <taxon>Burkholderiaceae</taxon>
        <taxon>Formosimonas</taxon>
    </lineage>
</organism>
<evidence type="ECO:0000313" key="3">
    <source>
        <dbReference type="Proteomes" id="UP000614287"/>
    </source>
</evidence>
<sequence length="131" mass="15303">MIDFFALLFFVFATARLYVGYSVHQPQFAAHQKSPWFQHSLWLIPLAPVWLWKVGPYVGVVPAVLVALASVCVVWWRAHELYHYFHAKDEPKTGGVSHWLSRVEWLAYLAGGYVLLRFCMTFWLLYWLGDV</sequence>
<feature type="transmembrane region" description="Helical" evidence="1">
    <location>
        <begin position="54"/>
        <end position="76"/>
    </location>
</feature>
<dbReference type="RefSeq" id="WP_189493030.1">
    <property type="nucleotide sequence ID" value="NZ_BMZG01000005.1"/>
</dbReference>
<dbReference type="Proteomes" id="UP000614287">
    <property type="component" value="Unassembled WGS sequence"/>
</dbReference>
<accession>A0A8J3CHL5</accession>
<evidence type="ECO:0000313" key="2">
    <source>
        <dbReference type="EMBL" id="GHA72641.1"/>
    </source>
</evidence>
<protein>
    <submittedName>
        <fullName evidence="2">Uncharacterized protein</fullName>
    </submittedName>
</protein>
<reference evidence="2" key="1">
    <citation type="journal article" date="2014" name="Int. J. Syst. Evol. Microbiol.">
        <title>Complete genome sequence of Corynebacterium casei LMG S-19264T (=DSM 44701T), isolated from a smear-ripened cheese.</title>
        <authorList>
            <consortium name="US DOE Joint Genome Institute (JGI-PGF)"/>
            <person name="Walter F."/>
            <person name="Albersmeier A."/>
            <person name="Kalinowski J."/>
            <person name="Ruckert C."/>
        </authorList>
    </citation>
    <scope>NUCLEOTIDE SEQUENCE</scope>
    <source>
        <strain evidence="2">KCTC 32501</strain>
    </source>
</reference>
<keyword evidence="1" id="KW-0812">Transmembrane</keyword>
<gene>
    <name evidence="2" type="ORF">GCM10009007_12070</name>
</gene>
<dbReference type="AlphaFoldDB" id="A0A8J3CHL5"/>
<feature type="transmembrane region" description="Helical" evidence="1">
    <location>
        <begin position="105"/>
        <end position="128"/>
    </location>
</feature>
<reference evidence="2" key="2">
    <citation type="submission" date="2020-09" db="EMBL/GenBank/DDBJ databases">
        <authorList>
            <person name="Sun Q."/>
            <person name="Kim S."/>
        </authorList>
    </citation>
    <scope>NUCLEOTIDE SEQUENCE</scope>
    <source>
        <strain evidence="2">KCTC 32501</strain>
    </source>
</reference>
<keyword evidence="1" id="KW-1133">Transmembrane helix</keyword>
<name>A0A8J3CHL5_9BURK</name>
<keyword evidence="3" id="KW-1185">Reference proteome</keyword>
<proteinExistence type="predicted"/>
<evidence type="ECO:0000256" key="1">
    <source>
        <dbReference type="SAM" id="Phobius"/>
    </source>
</evidence>